<evidence type="ECO:0000313" key="4">
    <source>
        <dbReference type="Proteomes" id="UP000250369"/>
    </source>
</evidence>
<organism evidence="3 4">
    <name type="scientific">Paenibacillus contaminans</name>
    <dbReference type="NCBI Taxonomy" id="450362"/>
    <lineage>
        <taxon>Bacteria</taxon>
        <taxon>Bacillati</taxon>
        <taxon>Bacillota</taxon>
        <taxon>Bacilli</taxon>
        <taxon>Bacillales</taxon>
        <taxon>Paenibacillaceae</taxon>
        <taxon>Paenibacillus</taxon>
    </lineage>
</organism>
<dbReference type="PANTHER" id="PTHR43649:SF12">
    <property type="entry name" value="DIACETYLCHITOBIOSE BINDING PROTEIN DASA"/>
    <property type="match status" value="1"/>
</dbReference>
<name>A0A329MH34_9BACL</name>
<evidence type="ECO:0000256" key="2">
    <source>
        <dbReference type="SAM" id="SignalP"/>
    </source>
</evidence>
<evidence type="ECO:0000256" key="1">
    <source>
        <dbReference type="SAM" id="MobiDB-lite"/>
    </source>
</evidence>
<dbReference type="RefSeq" id="WP_113033210.1">
    <property type="nucleotide sequence ID" value="NZ_QMFB01000014.1"/>
</dbReference>
<dbReference type="PROSITE" id="PS51257">
    <property type="entry name" value="PROKAR_LIPOPROTEIN"/>
    <property type="match status" value="1"/>
</dbReference>
<keyword evidence="4" id="KW-1185">Reference proteome</keyword>
<feature type="region of interest" description="Disordered" evidence="1">
    <location>
        <begin position="26"/>
        <end position="46"/>
    </location>
</feature>
<evidence type="ECO:0000313" key="3">
    <source>
        <dbReference type="EMBL" id="RAV19002.1"/>
    </source>
</evidence>
<dbReference type="OrthoDB" id="9787283at2"/>
<dbReference type="Gene3D" id="3.40.190.10">
    <property type="entry name" value="Periplasmic binding protein-like II"/>
    <property type="match status" value="2"/>
</dbReference>
<dbReference type="Proteomes" id="UP000250369">
    <property type="component" value="Unassembled WGS sequence"/>
</dbReference>
<keyword evidence="2" id="KW-0732">Signal</keyword>
<gene>
    <name evidence="3" type="ORF">DQG23_22925</name>
</gene>
<feature type="compositionally biased region" description="Polar residues" evidence="1">
    <location>
        <begin position="30"/>
        <end position="42"/>
    </location>
</feature>
<reference evidence="3 4" key="1">
    <citation type="journal article" date="2009" name="Int. J. Syst. Evol. Microbiol.">
        <title>Paenibacillus contaminans sp. nov., isolated from a contaminated laboratory plate.</title>
        <authorList>
            <person name="Chou J.H."/>
            <person name="Lee J.H."/>
            <person name="Lin M.C."/>
            <person name="Chang P.S."/>
            <person name="Arun A.B."/>
            <person name="Young C.C."/>
            <person name="Chen W.M."/>
        </authorList>
    </citation>
    <scope>NUCLEOTIDE SEQUENCE [LARGE SCALE GENOMIC DNA]</scope>
    <source>
        <strain evidence="3 4">CKOBP-6</strain>
    </source>
</reference>
<sequence length="532" mass="60162">MKSIKIGSAALLSLALVLTACSKEKETDTPAKQTGGASQSPSADVKPQKEKLSLNWLVHVQANTNLPEAGKDFVKKKIEEKFNVELKLDYMISGQDYINKTNALLASTPPDMWKDGTPDGGNQYAVSGLLADMTPFVSPQTMPNYFKYWTTEKEMKLYQVQNNFYRAPVPFDRSIFRSLYIRKDWLDKLGLPVPKTYDEYVETLRKFRNGDPDGNGKKDTYGFTTAGAGGSIGLDWPEYLKHGLTFPRKIENDRFVDIQTDPKIEFVINDVAKLIQEDLVDPDWYLNKAPQHVEKAISGKAGVVLGATKDFAFDSNPQSIQARTKQLFPNANWVPLNLFPDTPAAVKPSPANPFLFAKTVAEKNPEKVKRSIEILDWLASEEGYLLTHYGEEGKHYVKEGQTIKLNVDAYTNDIAKQGDFLKIWQFFTPFEAPQIFGLTVLDSRMTDHDREITKYFTTIKLNENEGTSLIPPQGFDLAGFRKRQAELQTKALLEDKSGKNWPQYREELMTKYKGNELFESYEKSLRAVGAIK</sequence>
<feature type="chain" id="PRO_5016330896" description="ABC transporter substrate-binding protein" evidence="2">
    <location>
        <begin position="23"/>
        <end position="532"/>
    </location>
</feature>
<dbReference type="PANTHER" id="PTHR43649">
    <property type="entry name" value="ARABINOSE-BINDING PROTEIN-RELATED"/>
    <property type="match status" value="1"/>
</dbReference>
<dbReference type="EMBL" id="QMFB01000014">
    <property type="protein sequence ID" value="RAV19002.1"/>
    <property type="molecule type" value="Genomic_DNA"/>
</dbReference>
<proteinExistence type="predicted"/>
<feature type="signal peptide" evidence="2">
    <location>
        <begin position="1"/>
        <end position="22"/>
    </location>
</feature>
<protein>
    <recommendedName>
        <fullName evidence="5">ABC transporter substrate-binding protein</fullName>
    </recommendedName>
</protein>
<accession>A0A329MH34</accession>
<dbReference type="InterPro" id="IPR050490">
    <property type="entry name" value="Bact_solute-bd_prot1"/>
</dbReference>
<comment type="caution">
    <text evidence="3">The sequence shown here is derived from an EMBL/GenBank/DDBJ whole genome shotgun (WGS) entry which is preliminary data.</text>
</comment>
<dbReference type="AlphaFoldDB" id="A0A329MH34"/>
<evidence type="ECO:0008006" key="5">
    <source>
        <dbReference type="Google" id="ProtNLM"/>
    </source>
</evidence>
<dbReference type="SUPFAM" id="SSF53850">
    <property type="entry name" value="Periplasmic binding protein-like II"/>
    <property type="match status" value="1"/>
</dbReference>